<accession>M7XDJ9</accession>
<sequence>MAEPDQMGWPVGCTGKNGADKAGQRPKWRPKRTKCASVLRPCVGVGLSHHIPTMYQRTGREEMTAATAAEAAGSGRETSNLGKQHARKWGCVRVCGVARQRRRRRDVNGDSGAGRKKQRKPDGNRKEKERVKRSAEAVSLRDQIGDMVKIKETLLAKHLATKVELTEKKDKHKEKWARRSVFEERKIALEEQRRDEKTAEEDRFMMMNPEGMDVMTREFWEMKRMEIMCRRRVELQNLMAGRGGFAFGNGGFGGGDGGGFGGFGGGFAFGNGGGGVGFGGGGGGLGFGGGGGGGGDASANGGEDAYVGKRSMQFQKIPYAHARSI</sequence>
<feature type="region of interest" description="Disordered" evidence="1">
    <location>
        <begin position="102"/>
        <end position="138"/>
    </location>
</feature>
<gene>
    <name evidence="2" type="ORF">TRIUR3_28364</name>
</gene>
<evidence type="ECO:0000313" key="2">
    <source>
        <dbReference type="EMBL" id="EMS35703.1"/>
    </source>
</evidence>
<dbReference type="OMA" id="SHHIPTM"/>
<protein>
    <recommendedName>
        <fullName evidence="3">No apical meristem-associated C-terminal domain-containing protein</fullName>
    </recommendedName>
</protein>
<evidence type="ECO:0008006" key="3">
    <source>
        <dbReference type="Google" id="ProtNLM"/>
    </source>
</evidence>
<evidence type="ECO:0000256" key="1">
    <source>
        <dbReference type="SAM" id="MobiDB-lite"/>
    </source>
</evidence>
<proteinExistence type="predicted"/>
<feature type="region of interest" description="Disordered" evidence="1">
    <location>
        <begin position="1"/>
        <end position="32"/>
    </location>
</feature>
<organism evidence="2">
    <name type="scientific">Triticum urartu</name>
    <name type="common">Red wild einkorn</name>
    <name type="synonym">Crithodium urartu</name>
    <dbReference type="NCBI Taxonomy" id="4572"/>
    <lineage>
        <taxon>Eukaryota</taxon>
        <taxon>Viridiplantae</taxon>
        <taxon>Streptophyta</taxon>
        <taxon>Embryophyta</taxon>
        <taxon>Tracheophyta</taxon>
        <taxon>Spermatophyta</taxon>
        <taxon>Magnoliopsida</taxon>
        <taxon>Liliopsida</taxon>
        <taxon>Poales</taxon>
        <taxon>Poaceae</taxon>
        <taxon>BOP clade</taxon>
        <taxon>Pooideae</taxon>
        <taxon>Triticodae</taxon>
        <taxon>Triticeae</taxon>
        <taxon>Triticinae</taxon>
        <taxon>Triticum</taxon>
    </lineage>
</organism>
<reference evidence="2" key="1">
    <citation type="journal article" date="2013" name="Nature">
        <title>Draft genome of the wheat A-genome progenitor Triticum urartu.</title>
        <authorList>
            <person name="Ling H.Q."/>
            <person name="Zhao S."/>
            <person name="Liu D."/>
            <person name="Wang J."/>
            <person name="Sun H."/>
            <person name="Zhang C."/>
            <person name="Fan H."/>
            <person name="Li D."/>
            <person name="Dong L."/>
            <person name="Tao Y."/>
            <person name="Gao C."/>
            <person name="Wu H."/>
            <person name="Li Y."/>
            <person name="Cui Y."/>
            <person name="Guo X."/>
            <person name="Zheng S."/>
            <person name="Wang B."/>
            <person name="Yu K."/>
            <person name="Liang Q."/>
            <person name="Yang W."/>
            <person name="Lou X."/>
            <person name="Chen J."/>
            <person name="Feng M."/>
            <person name="Jian J."/>
            <person name="Zhang X."/>
            <person name="Luo G."/>
            <person name="Jiang Y."/>
            <person name="Liu J."/>
            <person name="Wang Z."/>
            <person name="Sha Y."/>
            <person name="Zhang B."/>
            <person name="Wu H."/>
            <person name="Tang D."/>
            <person name="Shen Q."/>
            <person name="Xue P."/>
            <person name="Zou S."/>
            <person name="Wang X."/>
            <person name="Liu X."/>
            <person name="Wang F."/>
            <person name="Yang Y."/>
            <person name="An X."/>
            <person name="Dong Z."/>
            <person name="Zhang K."/>
            <person name="Zhang X."/>
            <person name="Luo M.C."/>
            <person name="Dvorak J."/>
            <person name="Tong Y."/>
            <person name="Wang J."/>
            <person name="Yang H."/>
            <person name="Li Z."/>
            <person name="Wang D."/>
            <person name="Zhang A."/>
            <person name="Wang J."/>
        </authorList>
    </citation>
    <scope>NUCLEOTIDE SEQUENCE</scope>
</reference>
<dbReference type="EMBL" id="KD498260">
    <property type="protein sequence ID" value="EMS35703.1"/>
    <property type="molecule type" value="Genomic_DNA"/>
</dbReference>
<dbReference type="STRING" id="4572.M7XDJ9"/>
<feature type="compositionally biased region" description="Basic and acidic residues" evidence="1">
    <location>
        <begin position="120"/>
        <end position="135"/>
    </location>
</feature>
<dbReference type="AlphaFoldDB" id="M7XDJ9"/>
<name>M7XDJ9_TRIUA</name>